<feature type="transmembrane region" description="Helical" evidence="6">
    <location>
        <begin position="296"/>
        <end position="311"/>
    </location>
</feature>
<evidence type="ECO:0000256" key="1">
    <source>
        <dbReference type="ARBA" id="ARBA00004141"/>
    </source>
</evidence>
<dbReference type="InterPro" id="IPR045062">
    <property type="entry name" value="Cyt_c_biogenesis_CcsA/CcmC"/>
</dbReference>
<feature type="transmembrane region" description="Helical" evidence="6">
    <location>
        <begin position="97"/>
        <end position="119"/>
    </location>
</feature>
<reference evidence="8" key="1">
    <citation type="submission" date="2020-03" db="EMBL/GenBank/DDBJ databases">
        <title>Schizocladia ischiensis organellar genomes: estimating the origin of multicellularity in heterokonts and the emergence of shallow ocean ecosystems.</title>
        <authorList>
            <person name="Phillips N.E."/>
            <person name="Braun E.L."/>
            <person name="Boore J."/>
            <person name="Cheda B."/>
            <person name="Salomon M.P."/>
        </authorList>
    </citation>
    <scope>NUCLEOTIDE SEQUENCE</scope>
</reference>
<dbReference type="NCBIfam" id="TIGR03144">
    <property type="entry name" value="cytochr_II_ccsB"/>
    <property type="match status" value="1"/>
</dbReference>
<gene>
    <name evidence="6 8" type="primary">ccsA</name>
</gene>
<dbReference type="Pfam" id="PF01578">
    <property type="entry name" value="Cytochrom_C_asm"/>
    <property type="match status" value="1"/>
</dbReference>
<evidence type="ECO:0000256" key="5">
    <source>
        <dbReference type="ARBA" id="ARBA00023136"/>
    </source>
</evidence>
<evidence type="ECO:0000256" key="2">
    <source>
        <dbReference type="ARBA" id="ARBA00022692"/>
    </source>
</evidence>
<evidence type="ECO:0000256" key="6">
    <source>
        <dbReference type="HAMAP-Rule" id="MF_01391"/>
    </source>
</evidence>
<name>A0A7S6U9V9_9STRA</name>
<feature type="transmembrane region" description="Helical" evidence="6">
    <location>
        <begin position="323"/>
        <end position="344"/>
    </location>
</feature>
<organism evidence="8">
    <name type="scientific">Schizocladia ischiensis</name>
    <dbReference type="NCBI Taxonomy" id="196139"/>
    <lineage>
        <taxon>Eukaryota</taxon>
        <taxon>Sar</taxon>
        <taxon>Stramenopiles</taxon>
        <taxon>Ochrophyta</taxon>
        <taxon>PX clade</taxon>
        <taxon>Schizocladiophyceae</taxon>
        <taxon>Schizocladiales</taxon>
        <taxon>Schizocladiaceae</taxon>
        <taxon>Schizocladia</taxon>
    </lineage>
</organism>
<keyword evidence="4 6" id="KW-1133">Transmembrane helix</keyword>
<keyword evidence="8" id="KW-0150">Chloroplast</keyword>
<comment type="similarity">
    <text evidence="6">Belongs to the CcmF/CycK/Ccl1/NrfE/CcsA family.</text>
</comment>
<dbReference type="GO" id="GO:0020037">
    <property type="term" value="F:heme binding"/>
    <property type="evidence" value="ECO:0007669"/>
    <property type="project" value="InterPro"/>
</dbReference>
<feature type="transmembrane region" description="Helical" evidence="6">
    <location>
        <begin position="6"/>
        <end position="31"/>
    </location>
</feature>
<keyword evidence="8" id="KW-0934">Plastid</keyword>
<sequence length="354" mass="41299">MILDTYQNFFINIIFGFLFISLICYWISFVFKEFQICYIAARINSYIANIILVVFLMNRWINHGYFPLSNLYESLLFLSCILLFIHQIIEYKIQSKLLGAILLPIILFINGFSSLTLPIEMQKASSLVPALQSNWLMMHVSLMMLSYATLILGSLLSILFSLIFVTAPKDLSKLVKPWERPFKTNSFERLYELTDIDRYELPQQDFLTRGKFTASSDSFFEISPGLQTAIPNYDWRYEFSRSFSVIFRIRLLHKIDIWSYRIISLGFPFLTIGIIAGAVWANEAWGSYWSWDPKETWALITWLIFAAYLHIRLIKGWHGKRPAFLASIGFFVVWICYLGVNFLGQGLHSYGWLS</sequence>
<dbReference type="EMBL" id="MT226925">
    <property type="protein sequence ID" value="QOW07507.1"/>
    <property type="molecule type" value="Genomic_DNA"/>
</dbReference>
<feature type="transmembrane region" description="Helical" evidence="6">
    <location>
        <begin position="67"/>
        <end position="85"/>
    </location>
</feature>
<comment type="function">
    <text evidence="6">Required during biogenesis of c-type cytochromes (cytochrome c6 and cytochrome f) at the step of heme attachment.</text>
</comment>
<feature type="transmembrane region" description="Helical" evidence="6">
    <location>
        <begin position="139"/>
        <end position="165"/>
    </location>
</feature>
<dbReference type="RefSeq" id="YP_010032300.1">
    <property type="nucleotide sequence ID" value="NC_053868.1"/>
</dbReference>
<keyword evidence="2 6" id="KW-0812">Transmembrane</keyword>
<dbReference type="PANTHER" id="PTHR30071">
    <property type="entry name" value="HEME EXPORTER PROTEIN C"/>
    <property type="match status" value="1"/>
</dbReference>
<dbReference type="PANTHER" id="PTHR30071:SF1">
    <property type="entry name" value="CYTOCHROME B_B6 PROTEIN-RELATED"/>
    <property type="match status" value="1"/>
</dbReference>
<dbReference type="GO" id="GO:0009535">
    <property type="term" value="C:chloroplast thylakoid membrane"/>
    <property type="evidence" value="ECO:0007669"/>
    <property type="project" value="UniProtKB-SubCell"/>
</dbReference>
<dbReference type="GO" id="GO:0017004">
    <property type="term" value="P:cytochrome complex assembly"/>
    <property type="evidence" value="ECO:0007669"/>
    <property type="project" value="UniProtKB-UniRule"/>
</dbReference>
<evidence type="ECO:0000259" key="7">
    <source>
        <dbReference type="Pfam" id="PF01578"/>
    </source>
</evidence>
<keyword evidence="5 6" id="KW-0472">Membrane</keyword>
<evidence type="ECO:0000313" key="8">
    <source>
        <dbReference type="EMBL" id="QOW07507.1"/>
    </source>
</evidence>
<dbReference type="InterPro" id="IPR002541">
    <property type="entry name" value="Cyt_c_assembly"/>
</dbReference>
<evidence type="ECO:0000256" key="3">
    <source>
        <dbReference type="ARBA" id="ARBA00022748"/>
    </source>
</evidence>
<proteinExistence type="inferred from homology"/>
<protein>
    <recommendedName>
        <fullName evidence="6">Cytochrome c biogenesis protein CcsA</fullName>
    </recommendedName>
</protein>
<dbReference type="GeneID" id="63377789"/>
<feature type="domain" description="Cytochrome c assembly protein" evidence="7">
    <location>
        <begin position="68"/>
        <end position="348"/>
    </location>
</feature>
<dbReference type="HAMAP" id="MF_01391">
    <property type="entry name" value="CytC_CcsA"/>
    <property type="match status" value="1"/>
</dbReference>
<dbReference type="AlphaFoldDB" id="A0A7S6U9V9"/>
<comment type="subunit">
    <text evidence="6">May interact with Ccs1.</text>
</comment>
<comment type="subcellular location">
    <subcellularLocation>
        <location evidence="1">Membrane</location>
        <topology evidence="1">Multi-pass membrane protein</topology>
    </subcellularLocation>
    <subcellularLocation>
        <location evidence="6">Plastid</location>
        <location evidence="6">Chloroplast thylakoid membrane</location>
        <topology evidence="6">Multi-pass membrane protein</topology>
    </subcellularLocation>
</comment>
<feature type="transmembrane region" description="Helical" evidence="6">
    <location>
        <begin position="258"/>
        <end position="281"/>
    </location>
</feature>
<dbReference type="GO" id="GO:0005886">
    <property type="term" value="C:plasma membrane"/>
    <property type="evidence" value="ECO:0007669"/>
    <property type="project" value="TreeGrafter"/>
</dbReference>
<evidence type="ECO:0000256" key="4">
    <source>
        <dbReference type="ARBA" id="ARBA00022989"/>
    </source>
</evidence>
<geneLocation type="chloroplast" evidence="8"/>
<dbReference type="InterPro" id="IPR017562">
    <property type="entry name" value="Cyt_c_biogenesis_CcsA"/>
</dbReference>
<feature type="transmembrane region" description="Helical" evidence="6">
    <location>
        <begin position="43"/>
        <end position="61"/>
    </location>
</feature>
<accession>A0A7S6U9V9</accession>
<keyword evidence="3 6" id="KW-0201">Cytochrome c-type biogenesis</keyword>
<keyword evidence="6" id="KW-0793">Thylakoid</keyword>